<dbReference type="SUPFAM" id="SSF48431">
    <property type="entry name" value="Lipovitellin-phosvitin complex, superhelical domain"/>
    <property type="match status" value="1"/>
</dbReference>
<feature type="domain" description="Vitellogenin" evidence="12">
    <location>
        <begin position="36"/>
        <end position="657"/>
    </location>
</feature>
<dbReference type="GO" id="GO:0005576">
    <property type="term" value="C:extracellular region"/>
    <property type="evidence" value="ECO:0007669"/>
    <property type="project" value="UniProtKB-SubCell"/>
</dbReference>
<comment type="subcellular location">
    <subcellularLocation>
        <location evidence="1">Secreted</location>
    </subcellularLocation>
</comment>
<sequence length="6256" mass="703079">MWNPMYSKQHEVLCRLPSLETTRVLVISVCRTKFKYVPGTTYVYNYTANTLTSVRGAMKEKSQLHLSATASFHVVSECDFVLQLENVQLADSDLKNAEIQSSVARAAQFAAALQKSSLHFSFQDGTVDELCPGDDPVWVLNIKRGILSAFQNTMRDLSSAREKRYETDISGTCETRYDVILEEDEVNKPLLVIGKSKNLLACSHRMEHFLSLQSTPYTPPSGAQSVPLIKSQQRGNQVIGDGILRKATNNEIYTFRPFSKHDSGAMTMVHQMLVYRTSHSGGAPQAVGEAPKRRTTLLYEHADTSNDKTDREDMVMELLKELVLKTHLGVERDVPSVFSHLVAVLTSMNYNELEKVFSYATDKQMRKFLLDAMPLVRTADGITIMIRLFKSHEITSAQMDSWLTSLAFQKKPTLDTMSSVLPLLDGSPSASALLGTSALVHSYCQQNRNCQNMDQVREVMRKFQGFLGSGCHSSDQAKQQLIILALKAIGNAGVFIESPDTLRKCIQAVNPIEIRLAAISAYRRLPCTENVQSHFLDLYTNKREDTELRIAAYLAVMQCPSSHAIRRVKDTLYSEDVNQVASFVWTHLTNLQETSSVWKQSVRALVSNDFLQNKFRTDARKFSRNYEGSFFSESLNVGAAAESNVIFTPQSYLPRSATLNLTLDLFGQSVNIFEFGARAEGFENIVESMFGPEGYFPDNAMNKMLKKLKDKRESDSVENSISQLADQFNSKGKLEKEPSASVYTRVFGNELYYTQLHGLKEVIHTIRDASSLSVVKKMMQERDIDFTKSLVLIDGSYVIPTCIGLPLNLALNGSATVSLKLHGYANMKDLFTLSSVDIEGSVTPSAAIEFAGTMAVDATVTKAGIRLVNTLHTNTYISGKVKIQGGDLVDLQLHVPHEKIELLDVASQIFVLHRDHLVESKGIGDNVENYTICSTDFASSLTGMKPCMELTYVNSSLHPSAPYFPLTGPFRFHVDITKTDTFNAYEFIFKHQKTISASKGGTSMIFHFDTPGSKVDRKLSAQYVLDWTNAAAKVSIMTPFIKVTASGKMENSDTLTSLDTVITLNNQELLTTRVGCKWTKTGHTGRYEPFFALSYRKQVIADITGKVNYIEGFKYSADFAIKVLSKEPVTVSGNFNMNEDSYDVMGDVFSKPLTGTFHGGLYFAENSLSAKAAVTYKSGKSQPHMLDFSAKLWDKSRGTLVREGVYVTLQMSQFPHYNVDAFWEVQYSNHYFESSFKLAVGNVTWQAQQLYHYQLTEDNTRLAILCTLACQKLGVDYGVDVLYQVTNATISSHFKTTVTPQYKLLASFDYSHDMKDEMHQHKLDIELSSQWYKIGIHGTLTESTPSRHEIQFLSWWGIQTDVHRVNVSGFYLDGSNRLKMDHQLDVTLAGELRGKLVAGITSSSNLKNQWIKLEVYNKTYLANVTYIKDIFHFLEGTVQLAESTYGGSLVLLSTSTEKGFAVDLKLRKRLTLAAKVTCDDEKHGLQFELFWDKDTNPNKKISLVAEAVGNKKEVQLEIPGRYLKGEVVTVASGVTGFIEWEQHQKIFVQLEWNLDEAYADITARLRTPFPWMRSLSFLGTYSLLQNDGVLVVQTSWQEEKLNLTVSVRRLSTVSNLWGWTVDAHLESTVSAVAHISFALDFKSCTDDQLTIKASALLNYDTKQSTFEANWKSDEASLLGDIQFNTPIQYLESVKYTLTFTDNSAETAGSLEMHWPLENKIVAEFVIKKVGGAAGAFRIATPFSGYEITSAEYNFTDFQNRNGTTYVRMEANAVFREYVAMFDISGLKSNSSLGGMLQLKTPFTDEFKIGVLHQLESGKLNETLLVSLAEEQLLFIYLVGEVHSLSNMQLSAGVEIPNQNMNLTIGNHLLPGSLQFNCGGKWNNNNINIIAAGSYENAENIVSVHFDMTANSSLLLQSVKLAFHHTSSHGTFETSLYLPGDIKLTNIFIISDSLNWKNRLNFKTPISTGSIENKQSFVDGVRLGHEIVANLSGQQASGLFTLVKDPRSFVIREAKAVIVVPWTDPITILYKLPIDNSHIRPSLVMWFKHTKEIRFETDLQYQFGESKLNMEITSPFYEPVVVNASYSFEEGKWMGKILTQWGSKKVSMECNLKFFSDMMKVSGEFFIRHSDLGGDIAGGSFGYNMIDPEITAHALGTYRDKKMGFGLSLMLGKNVYKGSLAVQTPFENWENLSFSGEVNMAKPTNLAVMMLSKNLQDITVSSLLNSDIHSSNFSIALTSYISGFHSVSVYGSYDVSNSNNHIIELACDNNGKKIEILGKLQFNSDSLLNPVIAEISVKTPFKGYETILAHYSCSTRESEMNIDLQLIKSSWKFIIECECSFNSEEGNGKVRVELPFDNLKELSVSLTYGYRPNTLERTVSLVISRNQLTVEMAGTLLITEDGSLTAGIMVKSPENGYRQLKCTVVISAKNEQQKSITLTFSKDEEEYMVTGTFTLNTEARLVIATPLKGYENIESRIGYLSSDEEGVNSKIKVKVYGYLTLPSGKSELNIDLNLQEMNSIISAKIVSPLLMIPHIEIKGEYDLRIFPASVHFQVNINADKFMSMQMKFDKSSFFGEIITPINGYTDISLFGSFKIEEEKKQANFKAKVGKRSLQLVSDIVLGVLASEIQVELLTTLPGIERITLHGQYDLLQNEKTAELTLTLDPNNIYELFMSGKADSKIGQAKFRMYTPVPEFKSLYFVAKYDLMHDYNVNLLVERNGVENNFGGHATFGVDGTVIRIETPFKHAEDILLYGTYQTGNSGRSANLTVVKNGHWTILDSSFKFENNVAVINVSTPYEAVHELIITVDLSGVSVDGKESSLSVSVLRNSQHILKASSHIFIGWSKEINAQFELSSSLLPNNSNNLSCNLYFSPVFPPKIQVVVMKNAITALDFRSDFNAKFWGFTFDLVLTTERGKQLSSIYFSPEEMFVRFNIDLKTADTLEKYIGDFRINKATGTLRAVFTSPIVGYEKFSFQWQQGYDFVDTELITPFKGYENHTLVAHFDVRDVNKSAKLHFSRNNDMIEFRTSVEHTNSSDKFKLHVVTPSFMFKKFDLNTQYMKFETKKTIDFNITANNQQFEMCGELFSKGNACEAKVDVSSSLQGLEKINANFFYNITESVALEGKLDIGDTSANMLGTIDSDFLWGELLGTVKRCGKITEYRTVWRLEDTLTKTAKITVSQGYELNFVIDAILNISSLKNVQAQVSYMKPIHPDQLYPYTSMYKLQWNIRNIMSFDGGLFLMLHNVPICNLNFNVDFGNTTEINILSADYFGFFNNYRIHLTYRVVSNSGIELTSKINLAGTEVFSSLNFMPYKSEFTAQCGKVHFSLSYDASTEYKALNFEYQVSHYIYSLSSNLKVHKFNLPLVSLTLKTPIRHYSFLHASNQYSMNTTHKGFKILLQREDRRGEITFSVWKVRSNVGLEGNLSLPLEYVKSWYGIANLDMTSGFAGNIYCSLNSTEHLAVNFRYVPDSFKANINTPFTGLETVNVQFLLVRDYIMTVLFSVDWGEKRFLLNGTAGFINGSKPEFIIFCHSPWTDPFTLLGKYDNGKTSAVSVILQTGTEVTKLEGQIKYSMKDLKFDMDFVSEFNGNQMTAKAGYDFEYPTKGTYLEARFLSLNFLFNGSLTSGGIEGKFLVKTPFRFFREIAADGILTFGQSATLKLIWNDKVYTLRGKYEGKPGQVSCQFTVVTPYIEFENIRFDMKYDHKSAYVKLQSPREVLYLDCAYHFQTYTYSIGTTLKAPSITLLKHLSFAVSVDAANLTASAIGQWSASQAVNISASLLPSNQFIKAETPFEGFEKIVASGSLKNEGSHLAFVGMLEVGSDNIVYVRHITAEGFMQHSLIIHVPTYYEMNFNVTIQSDDSSNIYTNLTFGGTSTDNAFSAEGMLNLKDMYLTLSVHHPLLEGGLTCKTWLKMNASLQIRTATSIYKMEGSYALSRNDIVVKWSTQTPRLQSSTILGGSYKYDRSELKTKLYFNEDILTSCYKINKTSFAANFKLNSPTLLKIQDFALDVEGSYNPNLYGSISYKYNTNSAGIAIILSKTEETAIAQVTVHIRPLLGHVNHTVQIMYSVKNPQNFFVCKYEGRTTHKIWMSYENNDSVFKVTANTSSSILGTPRAFMSLKKNWEMAHLEVVNVFIVTLKTKENEGYLVVSASGMKHEALYHLTFENDFLVTLAFVSPLISNGKVNVTVAVRGDIKNLSVDLKWINGVDTYRATLELNSIEGRKAIKAEIIALLETILSLNACIVMNRSTIQAETSLNFLQTASIIMLRHKRMLPLDIELNVVTPFLPKEIIRVILNTDNSSLILYGSHGNESYGEYIVLEGAINHNESVAFFNFKASKLSLIQYIDIHGIIKLGDEGRYDLALSTQFLSKVLKTEFYAKLCFCSTGIDTNIEFLLSRKDGERYGATILIPFMLSNSMRPQISINLGSNNTYSLHGTFINLKDVKQVGFGVQYKLRKLGGALKIENAPIPGMQVEIDIPLGDNTGHYVVDIESHKGKNLLGIENALNYTLISVEWDGKQVEFRYSLSYTGADADHLFDIAKILQCTFLLELTTPFYGYEQSGLKMYVNLSPSQNLIITTINYPGNSKPLGFEFNYQLKGYNDITLVSQLHIPFISALEDVALVLSNKFEEKHGTFRTAVGGHWNKEELAITLDGNSKEETVFKGRVTLKLIGQTYALEANYGNPKRDILGPYVIRAQLTSPFEVLKNAEAYLEINVMKSVLASITQNSKELLGFRIYSDELTLFGLKMKSPWSLSHFVYSYDIEKDLIIHSELSWESNPLSRSYVGIIFALSYGPDDKWEISASLKLPSRVLMFNLTHQVSPVHVEHAFSFSWAKDQIIGFKTIFNETNFSDVAAVSAVGRIDLPHRSFEVGSYASARFVDDTLKYTDIGTEFLWDALEDRNKKVGVAFRRYSTGLEMVLQHVCMKNDLVIRIERHGKLSYDHLPFTVRIEVEYSPLPDELITMEAHVQYPTNRTVGMNVGFSLYHIPTSIDFKIAVEVAQTTKESTGRLSAEYLNSYTGQKHRIEFMGKMKLLQPEMTLAMRTTENQLEVHGLLKTGSSGYYGALVELLMNQKEPLSVEASVHLTGPRAELEAHYGNSRSYKIYAEVLHCREVALGVKHVFYETEYEDIGIILRLNTSQQLWSRIKWQPRALTELKTGFLQEYSDITHVLQSIGSGYSEALLKDFAYKCNTVYPVLVDVVDHIVSVAMTEVSEIYKDFLDMGEEMKNMYRRNDFYLQDILPYVSKFTSYITGKASGICQLLLDGMESMYLTVKNFVVMIVNTFQIDFSHIFNVLYDIKGVASKTGMYIVNFADEVKRLHSGSKEYLKTRFAAARLGIMQAEENMKHLLTHIENYLADLLTSYIQLLEPYLTSIENTMELLSCRVIDFEDTISEYVFDVVDTVLGAEEVKELAAMYSKYSSWLEEFHLQDYIDQTTKFFESISKLIMQDIHTVFSNYLEYLNYIVDAMGNMYRNINAMPLVAYTKHAVNIIEEKAKWLWQHYKLSDHIKMQVHSWIENLDKILLRLLNAIDMDIRSPTKSLTPSITLHPDIGLIEYSQKLPVEWNGFNELPKFEQLHLYDQVKAHANEITSLDKYSYYLIDTFYDITNNISLLSVLPPFSAYGMVIGKYHYITFDKKFYSFTGAEESSYLLANDFLTSKFSVFVTYGTENREIVKKSLTILIEGHRIEISSNKQVTVDGWRVELPVAVGIQTWIKHTGGRVVVHSELGVEVECNLHYDICALELSGWYFGKTGGMLGTFDYEPSNDLSLPNGTAAHTIDTFADSWHVGPAQSQSVTHPAVHLYPPTFEELQASDINPCTVYFEEHSSPLRRCFSQVETGPFYEMCVSELASSTGVCTSVAAYISQCRRANVDIGMPQTCVHCPTLNGGTMNASELTVYDGVEAMLADVVFVVEQSPCIKKVNLAELVSKLDASLKLQGLNTRFSVVGFNGRKFSEPYTHMSTGEAWATVQGTGKALRSLQSAISKSSSSGNQSTFSALWHASRLPFRATASKTIVLLQCKLCQETDDEYSNMISMLVENDITLHMLQPLALKMHSGQGKASKVYGVDLRGAFSGRNIKSLMPSFPLLRQVVTLPKDMCTPLAFETNGTLFNLHHLLHNVNGTQRLPVKKFIDVWARRVTLTAKPSPCQKCRCVANQDGVGQIMCSKCLSPSIEHFLKRKATALKQADVRDMFRKASKSVCASVTGVSPDPLYPTPATSSAMKTPENTERGPYDPELADGGDIQMECSSPESCSPQVLE</sequence>
<proteinExistence type="predicted"/>
<reference evidence="15" key="1">
    <citation type="submission" date="2020-01" db="EMBL/GenBank/DDBJ databases">
        <title>Draft genome sequence of the Termite Coptotermes fromosanus.</title>
        <authorList>
            <person name="Itakura S."/>
            <person name="Yosikawa Y."/>
            <person name="Umezawa K."/>
        </authorList>
    </citation>
    <scope>NUCLEOTIDE SEQUENCE [LARGE SCALE GENOMIC DNA]</scope>
</reference>
<dbReference type="PANTHER" id="PTHR23345:SF15">
    <property type="entry name" value="VITELLOGENIN 1-RELATED"/>
    <property type="match status" value="1"/>
</dbReference>
<feature type="compositionally biased region" description="Polar residues" evidence="11">
    <location>
        <begin position="6243"/>
        <end position="6256"/>
    </location>
</feature>
<evidence type="ECO:0008006" key="16">
    <source>
        <dbReference type="Google" id="ProtNLM"/>
    </source>
</evidence>
<dbReference type="InterPro" id="IPR011030">
    <property type="entry name" value="Lipovitellin_superhlx_dom"/>
</dbReference>
<dbReference type="GO" id="GO:0008289">
    <property type="term" value="F:lipid binding"/>
    <property type="evidence" value="ECO:0007669"/>
    <property type="project" value="UniProtKB-KW"/>
</dbReference>
<keyword evidence="8" id="KW-1015">Disulfide bond</keyword>
<keyword evidence="6" id="KW-0445">Lipid transport</keyword>
<keyword evidence="5" id="KW-0758">Storage protein</keyword>
<dbReference type="PROSITE" id="PS51233">
    <property type="entry name" value="VWFD"/>
    <property type="match status" value="1"/>
</dbReference>
<evidence type="ECO:0000256" key="4">
    <source>
        <dbReference type="ARBA" id="ARBA00022729"/>
    </source>
</evidence>
<organism evidence="14 15">
    <name type="scientific">Coptotermes formosanus</name>
    <name type="common">Formosan subterranean termite</name>
    <dbReference type="NCBI Taxonomy" id="36987"/>
    <lineage>
        <taxon>Eukaryota</taxon>
        <taxon>Metazoa</taxon>
        <taxon>Ecdysozoa</taxon>
        <taxon>Arthropoda</taxon>
        <taxon>Hexapoda</taxon>
        <taxon>Insecta</taxon>
        <taxon>Pterygota</taxon>
        <taxon>Neoptera</taxon>
        <taxon>Polyneoptera</taxon>
        <taxon>Dictyoptera</taxon>
        <taxon>Blattodea</taxon>
        <taxon>Blattoidea</taxon>
        <taxon>Termitoidae</taxon>
        <taxon>Rhinotermitidae</taxon>
        <taxon>Coptotermes</taxon>
    </lineage>
</organism>
<evidence type="ECO:0000256" key="9">
    <source>
        <dbReference type="ARBA" id="ARBA00023180"/>
    </source>
</evidence>
<dbReference type="FunFam" id="2.20.50.20:FF:000007">
    <property type="entry name" value="von Willebrand factor type D domaincontaining protein"/>
    <property type="match status" value="1"/>
</dbReference>
<dbReference type="SMART" id="SM00638">
    <property type="entry name" value="LPD_N"/>
    <property type="match status" value="1"/>
</dbReference>
<dbReference type="GO" id="GO:0005319">
    <property type="term" value="F:lipid transporter activity"/>
    <property type="evidence" value="ECO:0007669"/>
    <property type="project" value="InterPro"/>
</dbReference>
<dbReference type="Pfam" id="PF09172">
    <property type="entry name" value="Vit_open_b-sht"/>
    <property type="match status" value="1"/>
</dbReference>
<dbReference type="OrthoDB" id="6484170at2759"/>
<dbReference type="PANTHER" id="PTHR23345">
    <property type="entry name" value="VITELLOGENIN-RELATED"/>
    <property type="match status" value="1"/>
</dbReference>
<evidence type="ECO:0000256" key="6">
    <source>
        <dbReference type="ARBA" id="ARBA00023055"/>
    </source>
</evidence>
<dbReference type="PROSITE" id="PS51211">
    <property type="entry name" value="VITELLOGENIN"/>
    <property type="match status" value="1"/>
</dbReference>
<keyword evidence="9" id="KW-0325">Glycoprotein</keyword>
<dbReference type="InParanoid" id="A0A6L2Q1F1"/>
<evidence type="ECO:0000256" key="10">
    <source>
        <dbReference type="PROSITE-ProRule" id="PRU00557"/>
    </source>
</evidence>
<evidence type="ECO:0000256" key="11">
    <source>
        <dbReference type="SAM" id="MobiDB-lite"/>
    </source>
</evidence>
<dbReference type="Gene3D" id="2.20.50.20">
    <property type="entry name" value="Lipovitellin. Chain A, domain 3"/>
    <property type="match status" value="1"/>
</dbReference>
<dbReference type="SMART" id="SM01169">
    <property type="entry name" value="DUF1943"/>
    <property type="match status" value="1"/>
</dbReference>
<keyword evidence="7" id="KW-0446">Lipid-binding</keyword>
<evidence type="ECO:0000256" key="5">
    <source>
        <dbReference type="ARBA" id="ARBA00022761"/>
    </source>
</evidence>
<evidence type="ECO:0000256" key="8">
    <source>
        <dbReference type="ARBA" id="ARBA00023157"/>
    </source>
</evidence>
<gene>
    <name evidence="14" type="ORF">Cfor_06176</name>
</gene>
<dbReference type="InterPro" id="IPR015817">
    <property type="entry name" value="Vitellinogen_open_b-sht_sub1"/>
</dbReference>
<dbReference type="Pfam" id="PF06448">
    <property type="entry name" value="DUF1081"/>
    <property type="match status" value="1"/>
</dbReference>
<keyword evidence="15" id="KW-1185">Reference proteome</keyword>
<name>A0A6L2Q1F1_COPFO</name>
<feature type="domain" description="VWFD" evidence="13">
    <location>
        <begin position="5619"/>
        <end position="5791"/>
    </location>
</feature>
<dbReference type="InterPro" id="IPR015816">
    <property type="entry name" value="Vitellinogen_b-sht_N"/>
</dbReference>
<protein>
    <recommendedName>
        <fullName evidence="16">Vitellogenin domain-containing protein</fullName>
    </recommendedName>
</protein>
<evidence type="ECO:0000256" key="3">
    <source>
        <dbReference type="ARBA" id="ARBA00022525"/>
    </source>
</evidence>
<feature type="region of interest" description="Disordered" evidence="11">
    <location>
        <begin position="6209"/>
        <end position="6256"/>
    </location>
</feature>
<dbReference type="GO" id="GO:0045735">
    <property type="term" value="F:nutrient reservoir activity"/>
    <property type="evidence" value="ECO:0007669"/>
    <property type="project" value="UniProtKB-KW"/>
</dbReference>
<dbReference type="SMART" id="SM00216">
    <property type="entry name" value="VWD"/>
    <property type="match status" value="1"/>
</dbReference>
<evidence type="ECO:0000313" key="15">
    <source>
        <dbReference type="Proteomes" id="UP000502823"/>
    </source>
</evidence>
<dbReference type="InterPro" id="IPR009454">
    <property type="entry name" value="Lipid_transpt_open_b-sht"/>
</dbReference>
<dbReference type="SMART" id="SM00832">
    <property type="entry name" value="C8"/>
    <property type="match status" value="1"/>
</dbReference>
<comment type="caution">
    <text evidence="14">The sequence shown here is derived from an EMBL/GenBank/DDBJ whole genome shotgun (WGS) entry which is preliminary data.</text>
</comment>
<dbReference type="InterPro" id="IPR001846">
    <property type="entry name" value="VWF_type-D"/>
</dbReference>
<evidence type="ECO:0000313" key="14">
    <source>
        <dbReference type="EMBL" id="GFG36555.1"/>
    </source>
</evidence>
<dbReference type="InterPro" id="IPR050733">
    <property type="entry name" value="Vitellogenin/Apolipophorin"/>
</dbReference>
<dbReference type="InterPro" id="IPR014853">
    <property type="entry name" value="VWF/SSPO/ZAN-like_Cys-rich_dom"/>
</dbReference>
<dbReference type="InterPro" id="IPR015819">
    <property type="entry name" value="Lipid_transp_b-sht_shell"/>
</dbReference>
<comment type="caution">
    <text evidence="10">Lacks conserved residue(s) required for the propagation of feature annotation.</text>
</comment>
<evidence type="ECO:0000256" key="2">
    <source>
        <dbReference type="ARBA" id="ARBA00022448"/>
    </source>
</evidence>
<evidence type="ECO:0000256" key="1">
    <source>
        <dbReference type="ARBA" id="ARBA00004613"/>
    </source>
</evidence>
<dbReference type="Gene3D" id="1.25.10.20">
    <property type="entry name" value="Vitellinogen, superhelical"/>
    <property type="match status" value="1"/>
</dbReference>
<evidence type="ECO:0000256" key="7">
    <source>
        <dbReference type="ARBA" id="ARBA00023121"/>
    </source>
</evidence>
<accession>A0A6L2Q1F1</accession>
<evidence type="ECO:0000259" key="13">
    <source>
        <dbReference type="PROSITE" id="PS51233"/>
    </source>
</evidence>
<dbReference type="Pfam" id="PF08742">
    <property type="entry name" value="C8"/>
    <property type="match status" value="1"/>
</dbReference>
<dbReference type="Gene3D" id="2.20.80.10">
    <property type="entry name" value="Lipovitellin-phosvitin complex, chain A, domain 4"/>
    <property type="match status" value="1"/>
</dbReference>
<dbReference type="Pfam" id="PF00094">
    <property type="entry name" value="VWD"/>
    <property type="match status" value="1"/>
</dbReference>
<evidence type="ECO:0000259" key="12">
    <source>
        <dbReference type="PROSITE" id="PS51211"/>
    </source>
</evidence>
<keyword evidence="2" id="KW-0813">Transport</keyword>
<dbReference type="InterPro" id="IPR015255">
    <property type="entry name" value="Vitellinogen_open_b-sht"/>
</dbReference>
<dbReference type="InterPro" id="IPR001747">
    <property type="entry name" value="Vitellogenin_N"/>
</dbReference>
<dbReference type="EMBL" id="BLKM01006251">
    <property type="protein sequence ID" value="GFG36555.1"/>
    <property type="molecule type" value="Genomic_DNA"/>
</dbReference>
<keyword evidence="3" id="KW-0964">Secreted</keyword>
<dbReference type="Proteomes" id="UP000502823">
    <property type="component" value="Unassembled WGS sequence"/>
</dbReference>
<dbReference type="SUPFAM" id="SSF56968">
    <property type="entry name" value="Lipovitellin-phosvitin complex, beta-sheet shell regions"/>
    <property type="match status" value="2"/>
</dbReference>
<dbReference type="Gene3D" id="2.30.230.10">
    <property type="entry name" value="Lipovitellin, beta-sheet shell regions, chain A"/>
    <property type="match status" value="1"/>
</dbReference>
<keyword evidence="4" id="KW-0732">Signal</keyword>
<dbReference type="Pfam" id="PF01347">
    <property type="entry name" value="Vitellogenin_N"/>
    <property type="match status" value="1"/>
</dbReference>